<keyword evidence="7" id="KW-1185">Reference proteome</keyword>
<keyword evidence="4" id="KW-0812">Transmembrane</keyword>
<gene>
    <name evidence="6" type="ORF">GT409_13075</name>
</gene>
<dbReference type="Pfam" id="PF07730">
    <property type="entry name" value="HisKA_3"/>
    <property type="match status" value="1"/>
</dbReference>
<dbReference type="Gene3D" id="3.30.565.10">
    <property type="entry name" value="Histidine kinase-like ATPase, C-terminal domain"/>
    <property type="match status" value="1"/>
</dbReference>
<keyword evidence="4" id="KW-0472">Membrane</keyword>
<evidence type="ECO:0000256" key="2">
    <source>
        <dbReference type="ARBA" id="ARBA00022777"/>
    </source>
</evidence>
<dbReference type="GO" id="GO:0000155">
    <property type="term" value="F:phosphorelay sensor kinase activity"/>
    <property type="evidence" value="ECO:0007669"/>
    <property type="project" value="InterPro"/>
</dbReference>
<organism evidence="6 7">
    <name type="scientific">Tichowtungia aerotolerans</name>
    <dbReference type="NCBI Taxonomy" id="2697043"/>
    <lineage>
        <taxon>Bacteria</taxon>
        <taxon>Pseudomonadati</taxon>
        <taxon>Kiritimatiellota</taxon>
        <taxon>Tichowtungiia</taxon>
        <taxon>Tichowtungiales</taxon>
        <taxon>Tichowtungiaceae</taxon>
        <taxon>Tichowtungia</taxon>
    </lineage>
</organism>
<dbReference type="GO" id="GO:0046983">
    <property type="term" value="F:protein dimerization activity"/>
    <property type="evidence" value="ECO:0007669"/>
    <property type="project" value="InterPro"/>
</dbReference>
<feature type="transmembrane region" description="Helical" evidence="4">
    <location>
        <begin position="411"/>
        <end position="432"/>
    </location>
</feature>
<dbReference type="Pfam" id="PF02518">
    <property type="entry name" value="HATPase_c"/>
    <property type="match status" value="1"/>
</dbReference>
<dbReference type="InterPro" id="IPR050482">
    <property type="entry name" value="Sensor_HK_TwoCompSys"/>
</dbReference>
<dbReference type="CDD" id="cd16917">
    <property type="entry name" value="HATPase_UhpB-NarQ-NarX-like"/>
    <property type="match status" value="1"/>
</dbReference>
<dbReference type="Proteomes" id="UP000464954">
    <property type="component" value="Chromosome"/>
</dbReference>
<evidence type="ECO:0000256" key="4">
    <source>
        <dbReference type="SAM" id="Phobius"/>
    </source>
</evidence>
<dbReference type="Gene3D" id="1.20.5.1930">
    <property type="match status" value="1"/>
</dbReference>
<dbReference type="SUPFAM" id="SSF55874">
    <property type="entry name" value="ATPase domain of HSP90 chaperone/DNA topoisomerase II/histidine kinase"/>
    <property type="match status" value="1"/>
</dbReference>
<protein>
    <recommendedName>
        <fullName evidence="5">Histidine kinase domain-containing protein</fullName>
    </recommendedName>
</protein>
<keyword evidence="1" id="KW-0808">Transferase</keyword>
<dbReference type="InterPro" id="IPR005467">
    <property type="entry name" value="His_kinase_dom"/>
</dbReference>
<keyword evidence="2" id="KW-0418">Kinase</keyword>
<dbReference type="AlphaFoldDB" id="A0A6P1MCN2"/>
<dbReference type="PANTHER" id="PTHR24421">
    <property type="entry name" value="NITRATE/NITRITE SENSOR PROTEIN NARX-RELATED"/>
    <property type="match status" value="1"/>
</dbReference>
<evidence type="ECO:0000256" key="3">
    <source>
        <dbReference type="ARBA" id="ARBA00023012"/>
    </source>
</evidence>
<reference evidence="6 7" key="1">
    <citation type="submission" date="2020-01" db="EMBL/GenBank/DDBJ databases">
        <title>Ponticoccus aerotolerans gen. nov., sp. nov., an anaerobic bacterium and proposal of Ponticoccusceae fam. nov., Ponticoccusles ord. nov. and Ponticoccuse classis nov. in the phylum Kiritimatiellaeota.</title>
        <authorList>
            <person name="Zhou L.Y."/>
            <person name="Du Z.J."/>
        </authorList>
    </citation>
    <scope>NUCLEOTIDE SEQUENCE [LARGE SCALE GENOMIC DNA]</scope>
    <source>
        <strain evidence="6 7">S-5007</strain>
    </source>
</reference>
<dbReference type="Gene3D" id="2.60.120.260">
    <property type="entry name" value="Galactose-binding domain-like"/>
    <property type="match status" value="1"/>
</dbReference>
<dbReference type="InterPro" id="IPR011712">
    <property type="entry name" value="Sig_transdc_His_kin_sub3_dim/P"/>
</dbReference>
<feature type="domain" description="Histidine kinase" evidence="5">
    <location>
        <begin position="450"/>
        <end position="638"/>
    </location>
</feature>
<dbReference type="SMART" id="SM00387">
    <property type="entry name" value="HATPase_c"/>
    <property type="match status" value="1"/>
</dbReference>
<name>A0A6P1MCN2_9BACT</name>
<dbReference type="InterPro" id="IPR036890">
    <property type="entry name" value="HATPase_C_sf"/>
</dbReference>
<dbReference type="RefSeq" id="WP_160629511.1">
    <property type="nucleotide sequence ID" value="NZ_CP047593.1"/>
</dbReference>
<dbReference type="EMBL" id="CP047593">
    <property type="protein sequence ID" value="QHI70334.1"/>
    <property type="molecule type" value="Genomic_DNA"/>
</dbReference>
<dbReference type="GO" id="GO:0016020">
    <property type="term" value="C:membrane"/>
    <property type="evidence" value="ECO:0007669"/>
    <property type="project" value="InterPro"/>
</dbReference>
<sequence length="651" mass="74233">MEKISKLPHHNPVQLSDHLGWHSLPVDLDSDGEVSSQVIDVKFDFDVQLDSIALVPVSFPDNSKFGAYAFPKRFKIEVLESGGYWVGDENGQWILPPPPYKWVEMVNWMDEDFPDPGSYPVFFGGNGRPVYQVRITIPQGVGKYRRYHAINELYLFRRQSLGHIGDNMMVWGDTVEVEVSNSLSEPPLWNAEYLYDGVVDLGMPLSEEVSEVDDLMVIWNQNDIMDHSVQITLDLGKARQVGRVQLWPAEAPYGMEVPLFGFPDKVTVELSTNSEFSSPEVITIENPREKVYHNNLLNIVTGAIRGIRYVRLTFSDLGEYKGRRILGLGEIRVSEFDKNWSLNCQVRAAGIPERYQGKLSCLVDGYSRHRRILQESEWIKGLAMRRPLDHRLAVVNRKLSESHEALRQLQFRFSVVGGIVLLMSMIAGGWFLHKKRRKELSRLKMRITRDLHDEVGSSLGGISLMTEELQLVAKQTKISDELEELSLMAREAYSSLKEVIWVTDQDSIRLPALVEKLVERAGRVFREMELSVETPEYCPNTEVSLTFKRHLFMFFREALHNCARHAGATQVWVKIIVDDKFFSISIRDNGCGFDPAEKTDGWGLDSMKKRAEELRGALEIDSTPEEGTSVVLKLPYEGISKDPCRSYQTSN</sequence>
<accession>A0A6P1MCN2</accession>
<dbReference type="InterPro" id="IPR003594">
    <property type="entry name" value="HATPase_dom"/>
</dbReference>
<keyword evidence="4" id="KW-1133">Transmembrane helix</keyword>
<evidence type="ECO:0000256" key="1">
    <source>
        <dbReference type="ARBA" id="ARBA00022679"/>
    </source>
</evidence>
<dbReference type="KEGG" id="taer:GT409_13075"/>
<dbReference type="PROSITE" id="PS50109">
    <property type="entry name" value="HIS_KIN"/>
    <property type="match status" value="1"/>
</dbReference>
<keyword evidence="3" id="KW-0902">Two-component regulatory system</keyword>
<proteinExistence type="predicted"/>
<evidence type="ECO:0000313" key="7">
    <source>
        <dbReference type="Proteomes" id="UP000464954"/>
    </source>
</evidence>
<evidence type="ECO:0000259" key="5">
    <source>
        <dbReference type="PROSITE" id="PS50109"/>
    </source>
</evidence>
<evidence type="ECO:0000313" key="6">
    <source>
        <dbReference type="EMBL" id="QHI70334.1"/>
    </source>
</evidence>